<dbReference type="InterPro" id="IPR031315">
    <property type="entry name" value="LNS2/PITP"/>
</dbReference>
<dbReference type="Proteomes" id="UP001164929">
    <property type="component" value="Chromosome 16"/>
</dbReference>
<dbReference type="InterPro" id="IPR036412">
    <property type="entry name" value="HAD-like_sf"/>
</dbReference>
<gene>
    <name evidence="3" type="ORF">NC653_036448</name>
</gene>
<dbReference type="Pfam" id="PF08235">
    <property type="entry name" value="LNS2"/>
    <property type="match status" value="2"/>
</dbReference>
<proteinExistence type="predicted"/>
<dbReference type="PANTHER" id="PTHR12181">
    <property type="entry name" value="LIPIN"/>
    <property type="match status" value="1"/>
</dbReference>
<reference evidence="3 4" key="1">
    <citation type="journal article" date="2023" name="Mol. Ecol. Resour.">
        <title>Chromosome-level genome assembly of a triploid poplar Populus alba 'Berolinensis'.</title>
        <authorList>
            <person name="Chen S."/>
            <person name="Yu Y."/>
            <person name="Wang X."/>
            <person name="Wang S."/>
            <person name="Zhang T."/>
            <person name="Zhou Y."/>
            <person name="He R."/>
            <person name="Meng N."/>
            <person name="Wang Y."/>
            <person name="Liu W."/>
            <person name="Liu Z."/>
            <person name="Liu J."/>
            <person name="Guo Q."/>
            <person name="Huang H."/>
            <person name="Sederoff R.R."/>
            <person name="Wang G."/>
            <person name="Qu G."/>
            <person name="Chen S."/>
        </authorList>
    </citation>
    <scope>NUCLEOTIDE SEQUENCE [LARGE SCALE GENOMIC DNA]</scope>
    <source>
        <strain evidence="3">SC-2020</strain>
    </source>
</reference>
<dbReference type="SMART" id="SM00775">
    <property type="entry name" value="LNS2"/>
    <property type="match status" value="1"/>
</dbReference>
<organism evidence="3 4">
    <name type="scientific">Populus alba x Populus x berolinensis</name>
    <dbReference type="NCBI Taxonomy" id="444605"/>
    <lineage>
        <taxon>Eukaryota</taxon>
        <taxon>Viridiplantae</taxon>
        <taxon>Streptophyta</taxon>
        <taxon>Embryophyta</taxon>
        <taxon>Tracheophyta</taxon>
        <taxon>Spermatophyta</taxon>
        <taxon>Magnoliopsida</taxon>
        <taxon>eudicotyledons</taxon>
        <taxon>Gunneridae</taxon>
        <taxon>Pentapetalae</taxon>
        <taxon>rosids</taxon>
        <taxon>fabids</taxon>
        <taxon>Malpighiales</taxon>
        <taxon>Salicaceae</taxon>
        <taxon>Saliceae</taxon>
        <taxon>Populus</taxon>
    </lineage>
</organism>
<feature type="region of interest" description="Disordered" evidence="1">
    <location>
        <begin position="276"/>
        <end position="333"/>
    </location>
</feature>
<feature type="compositionally biased region" description="Polar residues" evidence="1">
    <location>
        <begin position="543"/>
        <end position="559"/>
    </location>
</feature>
<evidence type="ECO:0000313" key="3">
    <source>
        <dbReference type="EMBL" id="KAJ6968475.1"/>
    </source>
</evidence>
<dbReference type="SUPFAM" id="SSF56784">
    <property type="entry name" value="HAD-like"/>
    <property type="match status" value="1"/>
</dbReference>
<sequence length="1101" mass="121473">MNVVGKVGSLISQGMYSVVTPFHPFGGAVDVIVVQQQDGHFEVPHGEAYFIKEVQPGKGSEANGVIKDSNSMTMSNEGVSVGFSDVSDNNVVGISRLGHSVSDSRVILLREEENSSGAAQLQRAESDGDHRYYDFQDEQASMDDSVELSEYASDIYNGLDEQNTESVQLCIPQFHLGPGDDTEEFNLGDDAWAADYITKLNASVSNFASDNDYSVNNGDNARQPEVSEGDKELLCQSQEIQDIPRSEGDLLVHSDASVRINREEVFKSCLALPEMAKPGGIADPEETDTSPEVQKDSHEESPCSPPAVDQTTNGDLVEFTDNGCNSDSSGLHGSPTVEVELKAAEKNASRTEHIGADSTCTSVRIGNSSDEKGEELDNSLQGPVPEDESSKSETVKPQIECEACSSKGFEISLCGKELHSGMGLESASEVFVAHRISAEEFKNSATSIIRNENLIIRYREKYFTWEKAAPIVLGMAAFGLDLPAEPKDAIPVELDETLEQRDDDAGITSAPSSRRWRLWPIPFRRVKTSSNSSSEELFVDSESGVQNSNVESTSASRGGSESPHKQFLRTNVPTSEQIASLNLKDGQNLITFSFSTRVLGTQQVDCHIYLWKWNARIVISDVDGTITRSDVLGQFMPLVGKDWTQSGVAKLFCAIKENGYQLLFLSARAIVQAYLTRSFLFNVKQDGKTLPNGPVVISPDGLFPSLYREDVAILYILVKLLREYASYEPCSVIRRAPHEFKIACLEDIKRLFPSDYNPFYAGFGNRDTDELSYRKIGIPKGKIFIINPKGEVAISHRIDVKSYTSLHTLVNDMFPPTSSAEQGASSRSLQSLRLTAKRLEDVSVSCRGEERVQLLRRWLVALKETDRERMFSSSPTYEHHADDSLKDSPKKPTIVYYVDPDLGTMDFREVFLYSQALEGITLSMILEAPNEEEVSLLLEIFGLCLAGGKEVHKAVMSSIQDLATAFTTYEDEVLVKREELLQYAQSAISGLKINADIARIDAEAHNIMEKLEKSKALNQLSNEASGNSSEETTALTMEAVEEKLGQIQLCSTLEALLLKKKSLRNGDSPEMHVEKRLNQAVLLVLLWRHILHTDLITSNAC</sequence>
<dbReference type="Pfam" id="PF16876">
    <property type="entry name" value="Lipin_mid"/>
    <property type="match status" value="1"/>
</dbReference>
<accession>A0AAD6LK31</accession>
<feature type="compositionally biased region" description="Polar residues" evidence="1">
    <location>
        <begin position="209"/>
        <end position="220"/>
    </location>
</feature>
<dbReference type="EMBL" id="JAQIZT010000016">
    <property type="protein sequence ID" value="KAJ6968475.1"/>
    <property type="molecule type" value="Genomic_DNA"/>
</dbReference>
<evidence type="ECO:0000259" key="2">
    <source>
        <dbReference type="SMART" id="SM00775"/>
    </source>
</evidence>
<feature type="compositionally biased region" description="Polar residues" evidence="1">
    <location>
        <begin position="358"/>
        <end position="368"/>
    </location>
</feature>
<dbReference type="InterPro" id="IPR013209">
    <property type="entry name" value="LNS2"/>
</dbReference>
<dbReference type="InterPro" id="IPR026058">
    <property type="entry name" value="LIPIN"/>
</dbReference>
<name>A0AAD6LK31_9ROSI</name>
<feature type="region of interest" description="Disordered" evidence="1">
    <location>
        <begin position="537"/>
        <end position="569"/>
    </location>
</feature>
<dbReference type="GO" id="GO:0008195">
    <property type="term" value="F:phosphatidate phosphatase activity"/>
    <property type="evidence" value="ECO:0007669"/>
    <property type="project" value="TreeGrafter"/>
</dbReference>
<keyword evidence="4" id="KW-1185">Reference proteome</keyword>
<protein>
    <recommendedName>
        <fullName evidence="2">LNS2/PITP domain-containing protein</fullName>
    </recommendedName>
</protein>
<feature type="domain" description="LNS2/PITP" evidence="2">
    <location>
        <begin position="617"/>
        <end position="795"/>
    </location>
</feature>
<feature type="region of interest" description="Disordered" evidence="1">
    <location>
        <begin position="209"/>
        <end position="231"/>
    </location>
</feature>
<feature type="region of interest" description="Disordered" evidence="1">
    <location>
        <begin position="345"/>
        <end position="395"/>
    </location>
</feature>
<dbReference type="PANTHER" id="PTHR12181:SF59">
    <property type="entry name" value="PHOSPHATIDATE PHOSPHATASE PAH1"/>
    <property type="match status" value="1"/>
</dbReference>
<feature type="compositionally biased region" description="Basic and acidic residues" evidence="1">
    <location>
        <begin position="345"/>
        <end position="355"/>
    </location>
</feature>
<comment type="caution">
    <text evidence="3">The sequence shown here is derived from an EMBL/GenBank/DDBJ whole genome shotgun (WGS) entry which is preliminary data.</text>
</comment>
<dbReference type="AlphaFoldDB" id="A0AAD6LK31"/>
<evidence type="ECO:0000313" key="4">
    <source>
        <dbReference type="Proteomes" id="UP001164929"/>
    </source>
</evidence>
<feature type="compositionally biased region" description="Polar residues" evidence="1">
    <location>
        <begin position="322"/>
        <end position="331"/>
    </location>
</feature>
<evidence type="ECO:0000256" key="1">
    <source>
        <dbReference type="SAM" id="MobiDB-lite"/>
    </source>
</evidence>
<dbReference type="InterPro" id="IPR031703">
    <property type="entry name" value="Lipin_mid"/>
</dbReference>